<dbReference type="OrthoDB" id="187568at2759"/>
<evidence type="ECO:0000256" key="9">
    <source>
        <dbReference type="ARBA" id="ARBA00023173"/>
    </source>
</evidence>
<evidence type="ECO:0000313" key="14">
    <source>
        <dbReference type="EMBL" id="VDN56253.1"/>
    </source>
</evidence>
<evidence type="ECO:0000256" key="3">
    <source>
        <dbReference type="ARBA" id="ARBA00022448"/>
    </source>
</evidence>
<dbReference type="Proteomes" id="UP000038040">
    <property type="component" value="Unplaced"/>
</dbReference>
<organism evidence="15 17">
    <name type="scientific">Dracunculus medinensis</name>
    <name type="common">Guinea worm</name>
    <dbReference type="NCBI Taxonomy" id="318479"/>
    <lineage>
        <taxon>Eukaryota</taxon>
        <taxon>Metazoa</taxon>
        <taxon>Ecdysozoa</taxon>
        <taxon>Nematoda</taxon>
        <taxon>Chromadorea</taxon>
        <taxon>Rhabditida</taxon>
        <taxon>Spirurina</taxon>
        <taxon>Dracunculoidea</taxon>
        <taxon>Dracunculidae</taxon>
        <taxon>Dracunculus</taxon>
    </lineage>
</organism>
<feature type="transmembrane region" description="Helical" evidence="13">
    <location>
        <begin position="85"/>
        <end position="105"/>
    </location>
</feature>
<reference evidence="17" key="1">
    <citation type="submission" date="2016-04" db="UniProtKB">
        <authorList>
            <consortium name="WormBaseParasite"/>
        </authorList>
    </citation>
    <scope>IDENTIFICATION</scope>
</reference>
<dbReference type="WBParaSite" id="DME_0000186601-mRNA-1">
    <property type="protein sequence ID" value="DME_0000186601-mRNA-1"/>
    <property type="gene ID" value="DME_0000186601"/>
</dbReference>
<evidence type="ECO:0000256" key="12">
    <source>
        <dbReference type="ARBA" id="ARBA00023303"/>
    </source>
</evidence>
<comment type="caution">
    <text evidence="13">Lacks conserved residue(s) required for the propagation of feature annotation.</text>
</comment>
<keyword evidence="16" id="KW-1185">Reference proteome</keyword>
<comment type="subcellular location">
    <subcellularLocation>
        <location evidence="1">Cell membrane</location>
        <topology evidence="1">Multi-pass membrane protein</topology>
    </subcellularLocation>
</comment>
<keyword evidence="6 13" id="KW-1133">Transmembrane helix</keyword>
<evidence type="ECO:0000256" key="2">
    <source>
        <dbReference type="ARBA" id="ARBA00009849"/>
    </source>
</evidence>
<feature type="transmembrane region" description="Helical" evidence="13">
    <location>
        <begin position="7"/>
        <end position="28"/>
    </location>
</feature>
<keyword evidence="5 13" id="KW-0812">Transmembrane</keyword>
<dbReference type="PANTHER" id="PTHR12424:SF8">
    <property type="entry name" value="PROTEIN TWEETY"/>
    <property type="match status" value="1"/>
</dbReference>
<reference evidence="14 16" key="2">
    <citation type="submission" date="2018-11" db="EMBL/GenBank/DDBJ databases">
        <authorList>
            <consortium name="Pathogen Informatics"/>
        </authorList>
    </citation>
    <scope>NUCLEOTIDE SEQUENCE [LARGE SCALE GENOMIC DNA]</scope>
</reference>
<dbReference type="GO" id="GO:0005229">
    <property type="term" value="F:intracellularly calcium-gated chloride channel activity"/>
    <property type="evidence" value="ECO:0007669"/>
    <property type="project" value="TreeGrafter"/>
</dbReference>
<dbReference type="EMBL" id="UYYG01001155">
    <property type="protein sequence ID" value="VDN56253.1"/>
    <property type="molecule type" value="Genomic_DNA"/>
</dbReference>
<keyword evidence="8 13" id="KW-0472">Membrane</keyword>
<sequence length="550" mass="62207">MCPTRRIVIGVVGACLADFRSSVVNMLSELDFGDFCFQSIMFFAAFTILIGGLLLLTIIITWICQCCKVVNTSVKSRKRVRQLSSLLFAISIFCFFFLGFCLFGNEFVNRGITSSIASANDIIQNFKLASAQCNRLNDTRIRMRDHMVLLRTIMQEEVRKHTAINKTAFNDVENWVNSSIERIETFNYDVDHIRNLLLGTIFIEKAKVYSNRIELERQVIQFSIFFEVNDGNFRWILCTILLSIMFVVLFAGIIGFCRRSKKGAIVFSGLGLTVFIVGWLLFSTVFPATVSLADFCADGGNFIRKHLSNDSVDILNFYRKCDPQSTYDNIPLPLKAENITVKLSAIQSLQRTIELTLKNIFNESFKAFFSFQIEDVLNYLDDDISRSLRGFGAFSSTVACYTYHYDFEIMKQGFCVDGIIGASILTLSLFFLGFFMFTLLLIVSKSWHLFARLPSDYIEVDEEDPFFPRTNDSTIPVDIYGTHVYNPRTRLANSFESTSNHIPPSTALLDSAGPSTPLWQRGIGDRTTTVSAGNAPPAVGSNRFFMMQRG</sequence>
<name>A0A158Q386_DRAME</name>
<dbReference type="GO" id="GO:0072320">
    <property type="term" value="F:volume-sensitive chloride channel activity"/>
    <property type="evidence" value="ECO:0007669"/>
    <property type="project" value="TreeGrafter"/>
</dbReference>
<dbReference type="GO" id="GO:0034707">
    <property type="term" value="C:chloride channel complex"/>
    <property type="evidence" value="ECO:0007669"/>
    <property type="project" value="UniProtKB-UniRule"/>
</dbReference>
<evidence type="ECO:0000313" key="17">
    <source>
        <dbReference type="WBParaSite" id="DME_0000186601-mRNA-1"/>
    </source>
</evidence>
<evidence type="ECO:0000256" key="4">
    <source>
        <dbReference type="ARBA" id="ARBA00022475"/>
    </source>
</evidence>
<keyword evidence="7 13" id="KW-0406">Ion transport</keyword>
<keyword evidence="9 13" id="KW-0869">Chloride channel</keyword>
<proteinExistence type="inferred from homology"/>
<evidence type="ECO:0000313" key="16">
    <source>
        <dbReference type="Proteomes" id="UP000274756"/>
    </source>
</evidence>
<feature type="transmembrane region" description="Helical" evidence="13">
    <location>
        <begin position="233"/>
        <end position="257"/>
    </location>
</feature>
<dbReference type="AlphaFoldDB" id="A0A158Q386"/>
<evidence type="ECO:0000256" key="6">
    <source>
        <dbReference type="ARBA" id="ARBA00022989"/>
    </source>
</evidence>
<protein>
    <recommendedName>
        <fullName evidence="13">Protein tweety homolog</fullName>
    </recommendedName>
</protein>
<evidence type="ECO:0000256" key="10">
    <source>
        <dbReference type="ARBA" id="ARBA00023180"/>
    </source>
</evidence>
<evidence type="ECO:0000313" key="15">
    <source>
        <dbReference type="Proteomes" id="UP000038040"/>
    </source>
</evidence>
<dbReference type="InterPro" id="IPR006990">
    <property type="entry name" value="Tweety"/>
</dbReference>
<keyword evidence="3 13" id="KW-0813">Transport</keyword>
<evidence type="ECO:0000256" key="1">
    <source>
        <dbReference type="ARBA" id="ARBA00004651"/>
    </source>
</evidence>
<feature type="transmembrane region" description="Helical" evidence="13">
    <location>
        <begin position="264"/>
        <end position="282"/>
    </location>
</feature>
<comment type="similarity">
    <text evidence="2 13">Belongs to the tweety family.</text>
</comment>
<dbReference type="Pfam" id="PF04906">
    <property type="entry name" value="Tweety"/>
    <property type="match status" value="1"/>
</dbReference>
<evidence type="ECO:0000256" key="13">
    <source>
        <dbReference type="RuleBase" id="RU361114"/>
    </source>
</evidence>
<accession>A0A158Q386</accession>
<evidence type="ECO:0000256" key="8">
    <source>
        <dbReference type="ARBA" id="ARBA00023136"/>
    </source>
</evidence>
<keyword evidence="11 13" id="KW-0868">Chloride</keyword>
<comment type="function">
    <text evidence="13">Probable chloride channel.</text>
</comment>
<feature type="transmembrane region" description="Helical" evidence="13">
    <location>
        <begin position="419"/>
        <end position="443"/>
    </location>
</feature>
<keyword evidence="4" id="KW-1003">Cell membrane</keyword>
<dbReference type="STRING" id="318479.A0A158Q386"/>
<evidence type="ECO:0000256" key="5">
    <source>
        <dbReference type="ARBA" id="ARBA00022692"/>
    </source>
</evidence>
<keyword evidence="12 13" id="KW-0407">Ion channel</keyword>
<dbReference type="PANTHER" id="PTHR12424">
    <property type="entry name" value="TWEETY-RELATED"/>
    <property type="match status" value="1"/>
</dbReference>
<evidence type="ECO:0000256" key="11">
    <source>
        <dbReference type="ARBA" id="ARBA00023214"/>
    </source>
</evidence>
<dbReference type="Proteomes" id="UP000274756">
    <property type="component" value="Unassembled WGS sequence"/>
</dbReference>
<evidence type="ECO:0000256" key="7">
    <source>
        <dbReference type="ARBA" id="ARBA00023065"/>
    </source>
</evidence>
<feature type="transmembrane region" description="Helical" evidence="13">
    <location>
        <begin position="40"/>
        <end position="64"/>
    </location>
</feature>
<keyword evidence="10" id="KW-0325">Glycoprotein</keyword>
<gene>
    <name evidence="14" type="ORF">DME_LOCUS6226</name>
</gene>
<dbReference type="GO" id="GO:0005886">
    <property type="term" value="C:plasma membrane"/>
    <property type="evidence" value="ECO:0007669"/>
    <property type="project" value="UniProtKB-SubCell"/>
</dbReference>